<accession>A0AA37SQK1</accession>
<dbReference type="EMBL" id="BSOH01000001">
    <property type="protein sequence ID" value="GLR15830.1"/>
    <property type="molecule type" value="Genomic_DNA"/>
</dbReference>
<evidence type="ECO:0000313" key="2">
    <source>
        <dbReference type="EMBL" id="GLR15830.1"/>
    </source>
</evidence>
<dbReference type="AlphaFoldDB" id="A0AA37SQK1"/>
<gene>
    <name evidence="2" type="ORF">GCM10007940_04450</name>
</gene>
<comment type="caution">
    <text evidence="2">The sequence shown here is derived from an EMBL/GenBank/DDBJ whole genome shotgun (WGS) entry which is preliminary data.</text>
</comment>
<evidence type="ECO:0000256" key="1">
    <source>
        <dbReference type="SAM" id="SignalP"/>
    </source>
</evidence>
<proteinExistence type="predicted"/>
<sequence>MHPVSKLFVLLLLMTIAMSSCDRNQIVIICDSEDPITDLEWLNKEYLAIKDYPEINGIFAFKYDGQTIIEVQNSLYSSTNRSQFQCDGSLIDFQSDQTKFKDYLAHRKEIKKLFGTSIWH</sequence>
<feature type="chain" id="PRO_5041380634" evidence="1">
    <location>
        <begin position="20"/>
        <end position="120"/>
    </location>
</feature>
<protein>
    <submittedName>
        <fullName evidence="2">Uncharacterized protein</fullName>
    </submittedName>
</protein>
<reference evidence="2" key="1">
    <citation type="journal article" date="2014" name="Int. J. Syst. Evol. Microbiol.">
        <title>Complete genome sequence of Corynebacterium casei LMG S-19264T (=DSM 44701T), isolated from a smear-ripened cheese.</title>
        <authorList>
            <consortium name="US DOE Joint Genome Institute (JGI-PGF)"/>
            <person name="Walter F."/>
            <person name="Albersmeier A."/>
            <person name="Kalinowski J."/>
            <person name="Ruckert C."/>
        </authorList>
    </citation>
    <scope>NUCLEOTIDE SEQUENCE</scope>
    <source>
        <strain evidence="2">NBRC 108769</strain>
    </source>
</reference>
<feature type="signal peptide" evidence="1">
    <location>
        <begin position="1"/>
        <end position="19"/>
    </location>
</feature>
<keyword evidence="1" id="KW-0732">Signal</keyword>
<dbReference type="PROSITE" id="PS51257">
    <property type="entry name" value="PROKAR_LIPOPROTEIN"/>
    <property type="match status" value="1"/>
</dbReference>
<evidence type="ECO:0000313" key="3">
    <source>
        <dbReference type="Proteomes" id="UP001156666"/>
    </source>
</evidence>
<dbReference type="Proteomes" id="UP001156666">
    <property type="component" value="Unassembled WGS sequence"/>
</dbReference>
<keyword evidence="3" id="KW-1185">Reference proteome</keyword>
<name>A0AA37SQK1_9BACT</name>
<organism evidence="2 3">
    <name type="scientific">Portibacter lacus</name>
    <dbReference type="NCBI Taxonomy" id="1099794"/>
    <lineage>
        <taxon>Bacteria</taxon>
        <taxon>Pseudomonadati</taxon>
        <taxon>Bacteroidota</taxon>
        <taxon>Saprospiria</taxon>
        <taxon>Saprospirales</taxon>
        <taxon>Haliscomenobacteraceae</taxon>
        <taxon>Portibacter</taxon>
    </lineage>
</organism>
<reference evidence="2" key="2">
    <citation type="submission" date="2023-01" db="EMBL/GenBank/DDBJ databases">
        <title>Draft genome sequence of Portibacter lacus strain NBRC 108769.</title>
        <authorList>
            <person name="Sun Q."/>
            <person name="Mori K."/>
        </authorList>
    </citation>
    <scope>NUCLEOTIDE SEQUENCE</scope>
    <source>
        <strain evidence="2">NBRC 108769</strain>
    </source>
</reference>